<feature type="transmembrane region" description="Helical" evidence="1">
    <location>
        <begin position="31"/>
        <end position="49"/>
    </location>
</feature>
<feature type="transmembrane region" description="Helical" evidence="1">
    <location>
        <begin position="114"/>
        <end position="134"/>
    </location>
</feature>
<feature type="transmembrane region" description="Helical" evidence="1">
    <location>
        <begin position="155"/>
        <end position="185"/>
    </location>
</feature>
<organism evidence="2 3">
    <name type="scientific">Vibrio nitrifigilis</name>
    <dbReference type="NCBI Taxonomy" id="2789781"/>
    <lineage>
        <taxon>Bacteria</taxon>
        <taxon>Pseudomonadati</taxon>
        <taxon>Pseudomonadota</taxon>
        <taxon>Gammaproteobacteria</taxon>
        <taxon>Vibrionales</taxon>
        <taxon>Vibrionaceae</taxon>
        <taxon>Vibrio</taxon>
    </lineage>
</organism>
<dbReference type="Pfam" id="PF01066">
    <property type="entry name" value="CDP-OH_P_transf"/>
    <property type="match status" value="1"/>
</dbReference>
<accession>A0ABS0GCH4</accession>
<proteinExistence type="predicted"/>
<evidence type="ECO:0000313" key="3">
    <source>
        <dbReference type="Proteomes" id="UP000597206"/>
    </source>
</evidence>
<dbReference type="RefSeq" id="WP_196122897.1">
    <property type="nucleotide sequence ID" value="NZ_JADPMR010000001.1"/>
</dbReference>
<dbReference type="EMBL" id="JADPMR010000001">
    <property type="protein sequence ID" value="MBF9000080.1"/>
    <property type="molecule type" value="Genomic_DNA"/>
</dbReference>
<keyword evidence="1" id="KW-1133">Transmembrane helix</keyword>
<sequence>MSIYRLKPAFQATLRPISNQLAKHNITANQVTLFTLTLTIICSGILALIGPGAIWIAMPILLFVRMALNAIDGMLAREHSMKSDYGYVLNEVCDIVSDAAIYLSFIAIPGFNIYVMFGFVLLSWLSEVVAILVFHIKDERANHGPLGKSDRAFIFGLLGLLVGLHIDLSVLGIWIMLIAYLAVIYTDLQSVTHYLIGLQWTTAYAILSPPMVPKSCTAHGLQKLIHKE</sequence>
<keyword evidence="1" id="KW-0472">Membrane</keyword>
<dbReference type="InterPro" id="IPR000462">
    <property type="entry name" value="CDP-OH_P_trans"/>
</dbReference>
<reference evidence="2 3" key="1">
    <citation type="submission" date="2020-11" db="EMBL/GenBank/DDBJ databases">
        <title>Vibrio nitrifigilis sp. nov., a marine nitrogen-fixing bacterium isolated from the lagoon sediment of an islet inside an atoll.</title>
        <authorList>
            <person name="Wang L.-T."/>
            <person name="Shieh W.Y."/>
        </authorList>
    </citation>
    <scope>NUCLEOTIDE SEQUENCE [LARGE SCALE GENOMIC DNA]</scope>
    <source>
        <strain evidence="2 3">NFV-1</strain>
    </source>
</reference>
<dbReference type="Proteomes" id="UP000597206">
    <property type="component" value="Unassembled WGS sequence"/>
</dbReference>
<dbReference type="InterPro" id="IPR043130">
    <property type="entry name" value="CDP-OH_PTrfase_TM_dom"/>
</dbReference>
<keyword evidence="3" id="KW-1185">Reference proteome</keyword>
<comment type="caution">
    <text evidence="2">The sequence shown here is derived from an EMBL/GenBank/DDBJ whole genome shotgun (WGS) entry which is preliminary data.</text>
</comment>
<evidence type="ECO:0000256" key="1">
    <source>
        <dbReference type="SAM" id="Phobius"/>
    </source>
</evidence>
<dbReference type="Gene3D" id="1.20.120.1760">
    <property type="match status" value="1"/>
</dbReference>
<evidence type="ECO:0000313" key="2">
    <source>
        <dbReference type="EMBL" id="MBF9000080.1"/>
    </source>
</evidence>
<name>A0ABS0GCH4_9VIBR</name>
<gene>
    <name evidence="2" type="ORF">I1A42_05820</name>
</gene>
<keyword evidence="1" id="KW-0812">Transmembrane</keyword>
<protein>
    <submittedName>
        <fullName evidence="2">CDP-alcohol phosphatidyltransferase family protein</fullName>
    </submittedName>
</protein>